<dbReference type="GO" id="GO:0006783">
    <property type="term" value="P:heme biosynthetic process"/>
    <property type="evidence" value="ECO:0007669"/>
    <property type="project" value="TreeGrafter"/>
</dbReference>
<reference evidence="2" key="1">
    <citation type="submission" date="2013-08" db="EMBL/GenBank/DDBJ databases">
        <authorList>
            <person name="Mendez C."/>
            <person name="Richter M."/>
            <person name="Ferrer M."/>
            <person name="Sanchez J."/>
        </authorList>
    </citation>
    <scope>NUCLEOTIDE SEQUENCE</scope>
</reference>
<dbReference type="PANTHER" id="PTHR38030:SF2">
    <property type="entry name" value="PROTOPORPHYRINOGEN IX DEHYDROGENASE [QUINONE]"/>
    <property type="match status" value="1"/>
</dbReference>
<dbReference type="EMBL" id="AUZZ01003038">
    <property type="protein sequence ID" value="EQD58117.1"/>
    <property type="molecule type" value="Genomic_DNA"/>
</dbReference>
<organism evidence="2">
    <name type="scientific">mine drainage metagenome</name>
    <dbReference type="NCBI Taxonomy" id="410659"/>
    <lineage>
        <taxon>unclassified sequences</taxon>
        <taxon>metagenomes</taxon>
        <taxon>ecological metagenomes</taxon>
    </lineage>
</organism>
<dbReference type="GO" id="GO:0070819">
    <property type="term" value="F:menaquinone-dependent protoporphyrinogen oxidase activity"/>
    <property type="evidence" value="ECO:0007669"/>
    <property type="project" value="TreeGrafter"/>
</dbReference>
<dbReference type="GO" id="GO:0010181">
    <property type="term" value="F:FMN binding"/>
    <property type="evidence" value="ECO:0007669"/>
    <property type="project" value="TreeGrafter"/>
</dbReference>
<reference evidence="2" key="2">
    <citation type="journal article" date="2014" name="ISME J.">
        <title>Microbial stratification in low pH oxic and suboxic macroscopic growths along an acid mine drainage.</title>
        <authorList>
            <person name="Mendez-Garcia C."/>
            <person name="Mesa V."/>
            <person name="Sprenger R.R."/>
            <person name="Richter M."/>
            <person name="Diez M.S."/>
            <person name="Solano J."/>
            <person name="Bargiela R."/>
            <person name="Golyshina O.V."/>
            <person name="Manteca A."/>
            <person name="Ramos J.L."/>
            <person name="Gallego J.R."/>
            <person name="Llorente I."/>
            <person name="Martins Dos Santos V.A."/>
            <person name="Jensen O.N."/>
            <person name="Pelaez A.I."/>
            <person name="Sanchez J."/>
            <person name="Ferrer M."/>
        </authorList>
    </citation>
    <scope>NUCLEOTIDE SEQUENCE</scope>
</reference>
<name>T1AL98_9ZZZZ</name>
<dbReference type="AlphaFoldDB" id="T1AL98"/>
<gene>
    <name evidence="2" type="ORF">B2A_04510</name>
</gene>
<evidence type="ECO:0000259" key="1">
    <source>
        <dbReference type="Pfam" id="PF12724"/>
    </source>
</evidence>
<sequence>LEELAWRRTHTAVFAGRLDYARYGFWDRQIIRLIMKLTGGPTARDTVVEYTEWEQVQALAERISAL</sequence>
<dbReference type="InterPro" id="IPR052200">
    <property type="entry name" value="Protoporphyrinogen_IX_DH"/>
</dbReference>
<proteinExistence type="predicted"/>
<comment type="caution">
    <text evidence="2">The sequence shown here is derived from an EMBL/GenBank/DDBJ whole genome shotgun (WGS) entry which is preliminary data.</text>
</comment>
<feature type="domain" description="Flavodoxin" evidence="1">
    <location>
        <begin position="2"/>
        <end position="44"/>
    </location>
</feature>
<evidence type="ECO:0000313" key="2">
    <source>
        <dbReference type="EMBL" id="EQD58117.1"/>
    </source>
</evidence>
<protein>
    <submittedName>
        <fullName evidence="2">Protoporphyrinogen oxidase</fullName>
    </submittedName>
</protein>
<feature type="non-terminal residue" evidence="2">
    <location>
        <position position="1"/>
    </location>
</feature>
<dbReference type="InterPro" id="IPR029039">
    <property type="entry name" value="Flavoprotein-like_sf"/>
</dbReference>
<accession>T1AL98</accession>
<dbReference type="SUPFAM" id="SSF52218">
    <property type="entry name" value="Flavoproteins"/>
    <property type="match status" value="1"/>
</dbReference>
<dbReference type="PANTHER" id="PTHR38030">
    <property type="entry name" value="PROTOPORPHYRINOGEN IX DEHYDROGENASE [MENAQUINONE]"/>
    <property type="match status" value="1"/>
</dbReference>
<dbReference type="InterPro" id="IPR026816">
    <property type="entry name" value="Flavodoxin_dom"/>
</dbReference>
<dbReference type="Pfam" id="PF12724">
    <property type="entry name" value="Flavodoxin_5"/>
    <property type="match status" value="1"/>
</dbReference>